<dbReference type="InterPro" id="IPR016155">
    <property type="entry name" value="Mopterin_synth/thiamin_S_b"/>
</dbReference>
<dbReference type="Proteomes" id="UP001212803">
    <property type="component" value="Chromosome"/>
</dbReference>
<evidence type="ECO:0000256" key="2">
    <source>
        <dbReference type="ARBA" id="ARBA00024200"/>
    </source>
</evidence>
<dbReference type="EMBL" id="CP115149">
    <property type="protein sequence ID" value="WBL36729.1"/>
    <property type="molecule type" value="Genomic_DNA"/>
</dbReference>
<dbReference type="PANTHER" id="PTHR33359:SF1">
    <property type="entry name" value="MOLYBDOPTERIN SYNTHASE SULFUR CARRIER SUBUNIT"/>
    <property type="match status" value="1"/>
</dbReference>
<evidence type="ECO:0000256" key="1">
    <source>
        <dbReference type="ARBA" id="ARBA00022741"/>
    </source>
</evidence>
<gene>
    <name evidence="4" type="primary">moaD</name>
    <name evidence="4" type="ORF">O0235_04000</name>
</gene>
<evidence type="ECO:0000256" key="3">
    <source>
        <dbReference type="ARBA" id="ARBA00024247"/>
    </source>
</evidence>
<dbReference type="CDD" id="cd00754">
    <property type="entry name" value="Ubl_MoaD"/>
    <property type="match status" value="1"/>
</dbReference>
<protein>
    <recommendedName>
        <fullName evidence="3">Molybdopterin synthase sulfur carrier subunit</fullName>
    </recommendedName>
</protein>
<accession>A0ABY7M871</accession>
<dbReference type="InterPro" id="IPR003749">
    <property type="entry name" value="ThiS/MoaD-like"/>
</dbReference>
<dbReference type="InterPro" id="IPR044672">
    <property type="entry name" value="MOCS2A"/>
</dbReference>
<dbReference type="SUPFAM" id="SSF54285">
    <property type="entry name" value="MoaD/ThiS"/>
    <property type="match status" value="1"/>
</dbReference>
<comment type="similarity">
    <text evidence="2">Belongs to the MoaD family.</text>
</comment>
<sequence length="82" mass="8705">MGTVTVLLFASLAERAGTRRLELPLEEGATVGEVRDRVVAQFPQLAPAVPTLMYALDEEYAREDAPVRPGSTLALIPPVSGG</sequence>
<keyword evidence="1" id="KW-0547">Nucleotide-binding</keyword>
<evidence type="ECO:0000313" key="4">
    <source>
        <dbReference type="EMBL" id="WBL36729.1"/>
    </source>
</evidence>
<dbReference type="InterPro" id="IPR012675">
    <property type="entry name" value="Beta-grasp_dom_sf"/>
</dbReference>
<dbReference type="RefSeq" id="WP_270057246.1">
    <property type="nucleotide sequence ID" value="NZ_CP115149.1"/>
</dbReference>
<name>A0ABY7M871_9CHLR</name>
<keyword evidence="5" id="KW-1185">Reference proteome</keyword>
<organism evidence="4 5">
    <name type="scientific">Tepidiforma flava</name>
    <dbReference type="NCBI Taxonomy" id="3004094"/>
    <lineage>
        <taxon>Bacteria</taxon>
        <taxon>Bacillati</taxon>
        <taxon>Chloroflexota</taxon>
        <taxon>Tepidiformia</taxon>
        <taxon>Tepidiformales</taxon>
        <taxon>Tepidiformaceae</taxon>
        <taxon>Tepidiforma</taxon>
    </lineage>
</organism>
<reference evidence="4 5" key="1">
    <citation type="journal article" date="2023" name="ISME J.">
        <title>Thermophilic Dehalococcoidia with unusual traits shed light on an unexpected past.</title>
        <authorList>
            <person name="Palmer M."/>
            <person name="Covington J.K."/>
            <person name="Zhou E.M."/>
            <person name="Thomas S.C."/>
            <person name="Habib N."/>
            <person name="Seymour C.O."/>
            <person name="Lai D."/>
            <person name="Johnston J."/>
            <person name="Hashimi A."/>
            <person name="Jiao J.Y."/>
            <person name="Muok A.R."/>
            <person name="Liu L."/>
            <person name="Xian W.D."/>
            <person name="Zhi X.Y."/>
            <person name="Li M.M."/>
            <person name="Silva L.P."/>
            <person name="Bowen B.P."/>
            <person name="Louie K."/>
            <person name="Briegel A."/>
            <person name="Pett-Ridge J."/>
            <person name="Weber P.K."/>
            <person name="Tocheva E.I."/>
            <person name="Woyke T."/>
            <person name="Northen T.R."/>
            <person name="Mayali X."/>
            <person name="Li W.J."/>
            <person name="Hedlund B.P."/>
        </authorList>
    </citation>
    <scope>NUCLEOTIDE SEQUENCE [LARGE SCALE GENOMIC DNA]</scope>
    <source>
        <strain evidence="4 5">YIM 72310</strain>
    </source>
</reference>
<dbReference type="Gene3D" id="3.10.20.30">
    <property type="match status" value="1"/>
</dbReference>
<proteinExistence type="inferred from homology"/>
<dbReference type="Pfam" id="PF02597">
    <property type="entry name" value="ThiS"/>
    <property type="match status" value="1"/>
</dbReference>
<dbReference type="PANTHER" id="PTHR33359">
    <property type="entry name" value="MOLYBDOPTERIN SYNTHASE SULFUR CARRIER SUBUNIT"/>
    <property type="match status" value="1"/>
</dbReference>
<dbReference type="NCBIfam" id="TIGR01682">
    <property type="entry name" value="moaD"/>
    <property type="match status" value="1"/>
</dbReference>
<evidence type="ECO:0000313" key="5">
    <source>
        <dbReference type="Proteomes" id="UP001212803"/>
    </source>
</evidence>